<dbReference type="Gene3D" id="1.10.3680.10">
    <property type="entry name" value="TerB-like"/>
    <property type="match status" value="1"/>
</dbReference>
<name>A0ABW9GAL5_9GAMM</name>
<evidence type="ECO:0000256" key="3">
    <source>
        <dbReference type="ARBA" id="ARBA00022692"/>
    </source>
</evidence>
<dbReference type="InterPro" id="IPR036869">
    <property type="entry name" value="J_dom_sf"/>
</dbReference>
<evidence type="ECO:0000256" key="4">
    <source>
        <dbReference type="ARBA" id="ARBA00022989"/>
    </source>
</evidence>
<evidence type="ECO:0000256" key="2">
    <source>
        <dbReference type="ARBA" id="ARBA00022519"/>
    </source>
</evidence>
<evidence type="ECO:0000256" key="6">
    <source>
        <dbReference type="ARBA" id="ARBA00023186"/>
    </source>
</evidence>
<feature type="compositionally biased region" description="Low complexity" evidence="8">
    <location>
        <begin position="192"/>
        <end position="209"/>
    </location>
</feature>
<keyword evidence="2 7" id="KW-0997">Cell inner membrane</keyword>
<dbReference type="HAMAP" id="MF_01153">
    <property type="entry name" value="DjlA"/>
    <property type="match status" value="1"/>
</dbReference>
<proteinExistence type="inferred from homology"/>
<comment type="caution">
    <text evidence="11">The sequence shown here is derived from an EMBL/GenBank/DDBJ whole genome shotgun (WGS) entry which is preliminary data.</text>
</comment>
<evidence type="ECO:0000256" key="1">
    <source>
        <dbReference type="ARBA" id="ARBA00022475"/>
    </source>
</evidence>
<evidence type="ECO:0000256" key="7">
    <source>
        <dbReference type="HAMAP-Rule" id="MF_01153"/>
    </source>
</evidence>
<evidence type="ECO:0000313" key="11">
    <source>
        <dbReference type="EMBL" id="MFM2486746.1"/>
    </source>
</evidence>
<dbReference type="InterPro" id="IPR007791">
    <property type="entry name" value="DjlA_N"/>
</dbReference>
<keyword evidence="6 7" id="KW-0143">Chaperone</keyword>
<evidence type="ECO:0000256" key="5">
    <source>
        <dbReference type="ARBA" id="ARBA00023136"/>
    </source>
</evidence>
<dbReference type="SUPFAM" id="SSF158682">
    <property type="entry name" value="TerB-like"/>
    <property type="match status" value="1"/>
</dbReference>
<gene>
    <name evidence="7 11" type="primary">djlA</name>
    <name evidence="11" type="ORF">ABUE30_17075</name>
</gene>
<protein>
    <recommendedName>
        <fullName evidence="7">Co-chaperone protein DjlA</fullName>
    </recommendedName>
</protein>
<keyword evidence="12" id="KW-1185">Reference proteome</keyword>
<accession>A0ABW9GAL5</accession>
<dbReference type="SUPFAM" id="SSF46565">
    <property type="entry name" value="Chaperone J-domain"/>
    <property type="match status" value="1"/>
</dbReference>
<comment type="subunit">
    <text evidence="7">Homodimer.</text>
</comment>
<feature type="topological domain" description="Cytoplasmic" evidence="7">
    <location>
        <begin position="31"/>
        <end position="280"/>
    </location>
</feature>
<dbReference type="CDD" id="cd07316">
    <property type="entry name" value="terB_like_DjlA"/>
    <property type="match status" value="1"/>
</dbReference>
<dbReference type="PANTHER" id="PTHR24074">
    <property type="entry name" value="CO-CHAPERONE PROTEIN DJLA"/>
    <property type="match status" value="1"/>
</dbReference>
<dbReference type="PRINTS" id="PR00625">
    <property type="entry name" value="JDOMAIN"/>
</dbReference>
<dbReference type="CDD" id="cd06257">
    <property type="entry name" value="DnaJ"/>
    <property type="match status" value="1"/>
</dbReference>
<keyword evidence="1 7" id="KW-1003">Cell membrane</keyword>
<evidence type="ECO:0000256" key="8">
    <source>
        <dbReference type="SAM" id="MobiDB-lite"/>
    </source>
</evidence>
<dbReference type="Proteomes" id="UP001629953">
    <property type="component" value="Unassembled WGS sequence"/>
</dbReference>
<evidence type="ECO:0000313" key="12">
    <source>
        <dbReference type="Proteomes" id="UP001629953"/>
    </source>
</evidence>
<keyword evidence="4 7" id="KW-1133">Transmembrane helix</keyword>
<reference evidence="11 12" key="1">
    <citation type="journal article" date="2013" name="Int. J. Syst. Evol. Microbiol.">
        <title>Celerinatantimonas yamalensis sp. nov., a cold-adapted diazotrophic bacterium from a cold permafrost brine.</title>
        <authorList>
            <person name="Shcherbakova V."/>
            <person name="Chuvilskaya N."/>
            <person name="Rivkina E."/>
            <person name="Demidov N."/>
            <person name="Uchaeva V."/>
            <person name="Suetin S."/>
            <person name="Suzina N."/>
            <person name="Gilichinsky D."/>
        </authorList>
    </citation>
    <scope>NUCLEOTIDE SEQUENCE [LARGE SCALE GENOMIC DNA]</scope>
    <source>
        <strain evidence="11 12">C7</strain>
    </source>
</reference>
<feature type="region of interest" description="Disordered" evidence="8">
    <location>
        <begin position="186"/>
        <end position="209"/>
    </location>
</feature>
<feature type="domain" description="J" evidence="10">
    <location>
        <begin position="214"/>
        <end position="280"/>
    </location>
</feature>
<feature type="topological domain" description="Periplasmic" evidence="7">
    <location>
        <begin position="1"/>
        <end position="6"/>
    </location>
</feature>
<dbReference type="NCBIfam" id="NF006948">
    <property type="entry name" value="PRK09430.1"/>
    <property type="match status" value="1"/>
</dbReference>
<dbReference type="InterPro" id="IPR050817">
    <property type="entry name" value="DjlA_DnaK_co-chaperone"/>
</dbReference>
<keyword evidence="3 7" id="KW-0812">Transmembrane</keyword>
<dbReference type="Pfam" id="PF05099">
    <property type="entry name" value="TerB"/>
    <property type="match status" value="1"/>
</dbReference>
<sequence>MRIWGKIFGFLFGLMFGSWLGAILGLWLGHKFDQAIGQNFNSGLFNNTNGQAQFFFTSFAVMGHIAKAKGVVTSQEIQIASMLMDQMGLRGAAREQAQEAFRDGKRADYPLDDELRNLVKLVRGRRDMLQMFLELQMSGVFADGKIEPIERDMLDRVAQLLGFSQAELDRVIGRWEAESRFQRQRQHSGHWSYESGNQQSSSQQAHSSKQSLDDAYQLLDIAASASDQEVKKAYRRQMNQHHPDKLVSKGLPTEMLELAKQKAQEIQHAYEMIKQVRGMR</sequence>
<dbReference type="InterPro" id="IPR029024">
    <property type="entry name" value="TerB-like"/>
</dbReference>
<dbReference type="SMART" id="SM00271">
    <property type="entry name" value="DnaJ"/>
    <property type="match status" value="1"/>
</dbReference>
<dbReference type="Gene3D" id="1.10.287.110">
    <property type="entry name" value="DnaJ domain"/>
    <property type="match status" value="1"/>
</dbReference>
<comment type="function">
    <text evidence="7">Regulatory DnaK co-chaperone. Direct interaction between DnaK and DjlA is needed for the induction of the wcaABCDE operon, involved in the synthesis of a colanic acid polysaccharide capsule, possibly through activation of the RcsB/RcsC phosphotransfer signaling pathway. The colanic acid capsule may help the bacterium survive conditions outside the host.</text>
</comment>
<dbReference type="Pfam" id="PF00226">
    <property type="entry name" value="DnaJ"/>
    <property type="match status" value="1"/>
</dbReference>
<dbReference type="PROSITE" id="PS50076">
    <property type="entry name" value="DNAJ_2"/>
    <property type="match status" value="1"/>
</dbReference>
<comment type="subcellular location">
    <subcellularLocation>
        <location evidence="7">Cell inner membrane</location>
        <topology evidence="7">Single-pass type III membrane protein</topology>
    </subcellularLocation>
</comment>
<dbReference type="RefSeq" id="WP_408625046.1">
    <property type="nucleotide sequence ID" value="NZ_JBEQCT010000010.1"/>
</dbReference>
<evidence type="ECO:0000259" key="10">
    <source>
        <dbReference type="PROSITE" id="PS50076"/>
    </source>
</evidence>
<dbReference type="InterPro" id="IPR023749">
    <property type="entry name" value="DjlA"/>
</dbReference>
<keyword evidence="5 7" id="KW-0472">Membrane</keyword>
<comment type="domain">
    <text evidence="7">The transmembrane domain is a dimerization domain.</text>
</comment>
<dbReference type="EMBL" id="JBEQCT010000010">
    <property type="protein sequence ID" value="MFM2486746.1"/>
    <property type="molecule type" value="Genomic_DNA"/>
</dbReference>
<feature type="transmembrane region" description="Helical" evidence="9">
    <location>
        <begin position="7"/>
        <end position="28"/>
    </location>
</feature>
<dbReference type="InterPro" id="IPR001623">
    <property type="entry name" value="DnaJ_domain"/>
</dbReference>
<evidence type="ECO:0000256" key="9">
    <source>
        <dbReference type="SAM" id="Phobius"/>
    </source>
</evidence>
<organism evidence="11 12">
    <name type="scientific">Celerinatantimonas yamalensis</name>
    <dbReference type="NCBI Taxonomy" id="559956"/>
    <lineage>
        <taxon>Bacteria</taxon>
        <taxon>Pseudomonadati</taxon>
        <taxon>Pseudomonadota</taxon>
        <taxon>Gammaproteobacteria</taxon>
        <taxon>Celerinatantimonadaceae</taxon>
        <taxon>Celerinatantimonas</taxon>
    </lineage>
</organism>